<dbReference type="GO" id="GO:0015648">
    <property type="term" value="F:lipid-linked peptidoglycan transporter activity"/>
    <property type="evidence" value="ECO:0007669"/>
    <property type="project" value="TreeGrafter"/>
</dbReference>
<evidence type="ECO:0000256" key="1">
    <source>
        <dbReference type="ARBA" id="ARBA00004651"/>
    </source>
</evidence>
<name>A0A923NPY5_9FIRM</name>
<feature type="transmembrane region" description="Helical" evidence="8">
    <location>
        <begin position="88"/>
        <end position="108"/>
    </location>
</feature>
<evidence type="ECO:0000256" key="2">
    <source>
        <dbReference type="ARBA" id="ARBA00022475"/>
    </source>
</evidence>
<feature type="transmembrane region" description="Helical" evidence="8">
    <location>
        <begin position="185"/>
        <end position="205"/>
    </location>
</feature>
<sequence length="511" mass="57303">MSEKKSILNSVKIVILTLLIVKLIGFVKQAVIAAYFGTSGEIDKFLLVSETMEHLGAAVYSAIAITFLTIYTETLFKEGRIESNRFISNTFWLIFPIIVILTMVFIFFSDQIAYIIAPGYNSEDSEIVSKYIKLFSLTLINMFIYYVCNAVLEAEKMFFPGKFVGVIRSFCTIIAIVTLSKTLGIDAMMIGIIAYYILESIFILTCIVKKTRFHPNRPTQDKRVKYLLKISAPLLVSNGILQIQGIVDKAVASTLPVGGVSTLSYSGYLFNTTHSILIGGLCTVIFSYFTSYVTEKREELLIKTIYKYIRLSTLVLTLITILFVGYSSDIVKIVYERGAFNANATQNVSLAFCAYSIGLVFLGIRDIIIRVHYAYKNNKQAMINGIIGVIINSIGSILLSRFWGVIGIALGTTISYVFIAIISCRTIKTNIGEFRITKLWGFFVKVVMVSILVIIVVLLNNRLINLNITVVNLIIKVVITTFIYFFSLILLRIEETSKIKMLFGNKIGIKF</sequence>
<dbReference type="PANTHER" id="PTHR47019:SF1">
    <property type="entry name" value="LIPID II FLIPPASE MURJ"/>
    <property type="match status" value="1"/>
</dbReference>
<evidence type="ECO:0000256" key="6">
    <source>
        <dbReference type="ARBA" id="ARBA00022989"/>
    </source>
</evidence>
<dbReference type="Pfam" id="PF03023">
    <property type="entry name" value="MurJ"/>
    <property type="match status" value="1"/>
</dbReference>
<dbReference type="GO" id="GO:0005886">
    <property type="term" value="C:plasma membrane"/>
    <property type="evidence" value="ECO:0007669"/>
    <property type="project" value="UniProtKB-SubCell"/>
</dbReference>
<dbReference type="InterPro" id="IPR004268">
    <property type="entry name" value="MurJ"/>
</dbReference>
<feature type="transmembrane region" description="Helical" evidence="8">
    <location>
        <begin position="381"/>
        <end position="399"/>
    </location>
</feature>
<dbReference type="InterPro" id="IPR051050">
    <property type="entry name" value="Lipid_II_flippase_MurJ/MviN"/>
</dbReference>
<feature type="transmembrane region" description="Helical" evidence="8">
    <location>
        <begin position="439"/>
        <end position="459"/>
    </location>
</feature>
<keyword evidence="4" id="KW-0133">Cell shape</keyword>
<evidence type="ECO:0000256" key="8">
    <source>
        <dbReference type="SAM" id="Phobius"/>
    </source>
</evidence>
<dbReference type="EMBL" id="JACRYT010000025">
    <property type="protein sequence ID" value="MBC6681092.1"/>
    <property type="molecule type" value="Genomic_DNA"/>
</dbReference>
<evidence type="ECO:0000313" key="9">
    <source>
        <dbReference type="EMBL" id="MBC6681092.1"/>
    </source>
</evidence>
<protein>
    <submittedName>
        <fullName evidence="9">Polysaccharide biosynthesis protein</fullName>
    </submittedName>
</protein>
<gene>
    <name evidence="9" type="ORF">H9L42_14815</name>
</gene>
<feature type="transmembrane region" description="Helical" evidence="8">
    <location>
        <begin position="57"/>
        <end position="76"/>
    </location>
</feature>
<keyword evidence="6 8" id="KW-1133">Transmembrane helix</keyword>
<dbReference type="Proteomes" id="UP000602647">
    <property type="component" value="Unassembled WGS sequence"/>
</dbReference>
<keyword evidence="7 8" id="KW-0472">Membrane</keyword>
<keyword evidence="2" id="KW-1003">Cell membrane</keyword>
<feature type="transmembrane region" description="Helical" evidence="8">
    <location>
        <begin position="267"/>
        <end position="289"/>
    </location>
</feature>
<reference evidence="9" key="1">
    <citation type="submission" date="2020-08" db="EMBL/GenBank/DDBJ databases">
        <title>Genome public.</title>
        <authorList>
            <person name="Liu C."/>
            <person name="Sun Q."/>
        </authorList>
    </citation>
    <scope>NUCLEOTIDE SEQUENCE</scope>
    <source>
        <strain evidence="9">BX12</strain>
    </source>
</reference>
<organism evidence="9 10">
    <name type="scientific">Zhenpiania hominis</name>
    <dbReference type="NCBI Taxonomy" id="2763644"/>
    <lineage>
        <taxon>Bacteria</taxon>
        <taxon>Bacillati</taxon>
        <taxon>Bacillota</taxon>
        <taxon>Clostridia</taxon>
        <taxon>Peptostreptococcales</taxon>
        <taxon>Anaerovoracaceae</taxon>
        <taxon>Zhenpiania</taxon>
    </lineage>
</organism>
<keyword evidence="5" id="KW-0573">Peptidoglycan synthesis</keyword>
<dbReference type="GO" id="GO:0034204">
    <property type="term" value="P:lipid translocation"/>
    <property type="evidence" value="ECO:0007669"/>
    <property type="project" value="TreeGrafter"/>
</dbReference>
<accession>A0A923NPY5</accession>
<evidence type="ECO:0000256" key="5">
    <source>
        <dbReference type="ARBA" id="ARBA00022984"/>
    </source>
</evidence>
<evidence type="ECO:0000256" key="4">
    <source>
        <dbReference type="ARBA" id="ARBA00022960"/>
    </source>
</evidence>
<dbReference type="AlphaFoldDB" id="A0A923NPY5"/>
<feature type="transmembrane region" description="Helical" evidence="8">
    <location>
        <begin position="159"/>
        <end position="179"/>
    </location>
</feature>
<keyword evidence="10" id="KW-1185">Reference proteome</keyword>
<evidence type="ECO:0000313" key="10">
    <source>
        <dbReference type="Proteomes" id="UP000602647"/>
    </source>
</evidence>
<evidence type="ECO:0000256" key="3">
    <source>
        <dbReference type="ARBA" id="ARBA00022692"/>
    </source>
</evidence>
<keyword evidence="3 8" id="KW-0812">Transmembrane</keyword>
<feature type="transmembrane region" description="Helical" evidence="8">
    <location>
        <begin position="12"/>
        <end position="37"/>
    </location>
</feature>
<dbReference type="GO" id="GO:0009252">
    <property type="term" value="P:peptidoglycan biosynthetic process"/>
    <property type="evidence" value="ECO:0007669"/>
    <property type="project" value="UniProtKB-KW"/>
</dbReference>
<dbReference type="GO" id="GO:0008360">
    <property type="term" value="P:regulation of cell shape"/>
    <property type="evidence" value="ECO:0007669"/>
    <property type="project" value="UniProtKB-KW"/>
</dbReference>
<dbReference type="PANTHER" id="PTHR47019">
    <property type="entry name" value="LIPID II FLIPPASE MURJ"/>
    <property type="match status" value="1"/>
</dbReference>
<feature type="transmembrane region" description="Helical" evidence="8">
    <location>
        <begin position="128"/>
        <end position="147"/>
    </location>
</feature>
<comment type="caution">
    <text evidence="9">The sequence shown here is derived from an EMBL/GenBank/DDBJ whole genome shotgun (WGS) entry which is preliminary data.</text>
</comment>
<feature type="transmembrane region" description="Helical" evidence="8">
    <location>
        <begin position="226"/>
        <end position="247"/>
    </location>
</feature>
<feature type="transmembrane region" description="Helical" evidence="8">
    <location>
        <begin position="309"/>
        <end position="328"/>
    </location>
</feature>
<feature type="transmembrane region" description="Helical" evidence="8">
    <location>
        <begin position="405"/>
        <end position="427"/>
    </location>
</feature>
<dbReference type="RefSeq" id="WP_187304189.1">
    <property type="nucleotide sequence ID" value="NZ_JACRYT010000025.1"/>
</dbReference>
<feature type="transmembrane region" description="Helical" evidence="8">
    <location>
        <begin position="471"/>
        <end position="491"/>
    </location>
</feature>
<evidence type="ECO:0000256" key="7">
    <source>
        <dbReference type="ARBA" id="ARBA00023136"/>
    </source>
</evidence>
<comment type="subcellular location">
    <subcellularLocation>
        <location evidence="1">Cell membrane</location>
        <topology evidence="1">Multi-pass membrane protein</topology>
    </subcellularLocation>
</comment>
<proteinExistence type="predicted"/>
<feature type="transmembrane region" description="Helical" evidence="8">
    <location>
        <begin position="348"/>
        <end position="369"/>
    </location>
</feature>